<proteinExistence type="predicted"/>
<organism evidence="1 4">
    <name type="scientific">Hydrogenophaga crassostreae</name>
    <dbReference type="NCBI Taxonomy" id="1763535"/>
    <lineage>
        <taxon>Bacteria</taxon>
        <taxon>Pseudomonadati</taxon>
        <taxon>Pseudomonadota</taxon>
        <taxon>Betaproteobacteria</taxon>
        <taxon>Burkholderiales</taxon>
        <taxon>Comamonadaceae</taxon>
        <taxon>Hydrogenophaga</taxon>
    </lineage>
</organism>
<dbReference type="EMBL" id="LVWD01000030">
    <property type="protein sequence ID" value="OAD40587.1"/>
    <property type="molecule type" value="Genomic_DNA"/>
</dbReference>
<evidence type="ECO:0000313" key="3">
    <source>
        <dbReference type="Proteomes" id="UP000185657"/>
    </source>
</evidence>
<evidence type="ECO:0000313" key="2">
    <source>
        <dbReference type="EMBL" id="OAD40587.1"/>
    </source>
</evidence>
<sequence>MAQAMCFSVGAQWLRHSIHLPTQPQWITSVEGFMFLVRQRSALNGFHYHFLTTEDQPIAALEWPNFADSLKSLAQMGHETSPLEDLHIRMAPGRAASADYRISHVFLNRERRKDVRFTLHQGGAPLAIGEVLFPPQRLQRPRIEVVSPLNATLVRHRTMGRLSYCWERDGRTLGTIEEPKWLTMKRELSVNLPSTIPLPVQIFMSFLVINDAFR</sequence>
<dbReference type="KEGG" id="hyl:LPB072_07530"/>
<gene>
    <name evidence="1" type="ORF">LPB072_07530</name>
    <name evidence="2" type="ORF">LPB72_17010</name>
</gene>
<protein>
    <submittedName>
        <fullName evidence="1">Uncharacterized protein</fullName>
    </submittedName>
</protein>
<dbReference type="Proteomes" id="UP000185657">
    <property type="component" value="Unassembled WGS sequence"/>
</dbReference>
<dbReference type="STRING" id="1763535.LPB072_07530"/>
<evidence type="ECO:0000313" key="4">
    <source>
        <dbReference type="Proteomes" id="UP000185680"/>
    </source>
</evidence>
<reference evidence="1 4" key="2">
    <citation type="submission" date="2016-10" db="EMBL/GenBank/DDBJ databases">
        <title>Hydorgenophaga sp. LPB0072 isolated from gastropod.</title>
        <authorList>
            <person name="Kim E."/>
            <person name="Yi H."/>
        </authorList>
    </citation>
    <scope>NUCLEOTIDE SEQUENCE [LARGE SCALE GENOMIC DNA]</scope>
    <source>
        <strain evidence="1 4">LPB0072</strain>
    </source>
</reference>
<reference evidence="2 3" key="1">
    <citation type="submission" date="2016-02" db="EMBL/GenBank/DDBJ databases">
        <title>Draft genome sequence of Hydrogenophaga sp. LPB0072.</title>
        <authorList>
            <person name="Shin S.-K."/>
            <person name="Yi H."/>
        </authorList>
    </citation>
    <scope>NUCLEOTIDE SEQUENCE [LARGE SCALE GENOMIC DNA]</scope>
    <source>
        <strain evidence="2 3">LPB0072</strain>
    </source>
</reference>
<dbReference type="EMBL" id="CP017476">
    <property type="protein sequence ID" value="AOW12715.1"/>
    <property type="molecule type" value="Genomic_DNA"/>
</dbReference>
<dbReference type="Proteomes" id="UP000185680">
    <property type="component" value="Chromosome"/>
</dbReference>
<accession>A0A162SV10</accession>
<dbReference type="AlphaFoldDB" id="A0A162SV10"/>
<keyword evidence="3" id="KW-1185">Reference proteome</keyword>
<evidence type="ECO:0000313" key="1">
    <source>
        <dbReference type="EMBL" id="AOW12715.1"/>
    </source>
</evidence>
<name>A0A162SV10_9BURK</name>